<evidence type="ECO:0000313" key="5">
    <source>
        <dbReference type="EMBL" id="EFN91015.1"/>
    </source>
</evidence>
<dbReference type="Gene3D" id="3.40.50.10350">
    <property type="entry name" value="Glycerate kinase, domain 1"/>
    <property type="match status" value="1"/>
</dbReference>
<dbReference type="RefSeq" id="WP_008449423.1">
    <property type="nucleotide sequence ID" value="NZ_ADFQ01000066.1"/>
</dbReference>
<reference evidence="5 6" key="1">
    <citation type="submission" date="2010-09" db="EMBL/GenBank/DDBJ databases">
        <authorList>
            <person name="Harkins D.M."/>
            <person name="Madupu R."/>
            <person name="Durkin A.S."/>
            <person name="Torralba M."/>
            <person name="Methe B."/>
            <person name="Sutton G.G."/>
            <person name="Nelson K.E."/>
        </authorList>
    </citation>
    <scope>NUCLEOTIDE SEQUENCE [LARGE SCALE GENOMIC DNA]</scope>
    <source>
        <strain evidence="5 6">CRIS 21A-A</strain>
    </source>
</reference>
<name>E1GWD9_9BACT</name>
<dbReference type="PANTHER" id="PTHR21599:SF0">
    <property type="entry name" value="GLYCERATE KINASE"/>
    <property type="match status" value="1"/>
</dbReference>
<comment type="similarity">
    <text evidence="1 4">Belongs to the glycerate kinase type-1 family.</text>
</comment>
<dbReference type="InterPro" id="IPR018193">
    <property type="entry name" value="Glyc_kinase_flavodox-like_fold"/>
</dbReference>
<dbReference type="SUPFAM" id="SSF110738">
    <property type="entry name" value="Glycerate kinase I"/>
    <property type="match status" value="1"/>
</dbReference>
<dbReference type="NCBIfam" id="TIGR00045">
    <property type="entry name" value="glycerate kinase"/>
    <property type="match status" value="1"/>
</dbReference>
<dbReference type="EMBL" id="ADFQ01000066">
    <property type="protein sequence ID" value="EFN91015.1"/>
    <property type="molecule type" value="Genomic_DNA"/>
</dbReference>
<dbReference type="Proteomes" id="UP000016016">
    <property type="component" value="Unassembled WGS sequence"/>
</dbReference>
<evidence type="ECO:0000256" key="3">
    <source>
        <dbReference type="ARBA" id="ARBA00022777"/>
    </source>
</evidence>
<evidence type="ECO:0000313" key="6">
    <source>
        <dbReference type="Proteomes" id="UP000016016"/>
    </source>
</evidence>
<dbReference type="eggNOG" id="COG1929">
    <property type="taxonomic scope" value="Bacteria"/>
</dbReference>
<organism evidence="5 6">
    <name type="scientific">Prevotella amnii CRIS 21A-A</name>
    <dbReference type="NCBI Taxonomy" id="679191"/>
    <lineage>
        <taxon>Bacteria</taxon>
        <taxon>Pseudomonadati</taxon>
        <taxon>Bacteroidota</taxon>
        <taxon>Bacteroidia</taxon>
        <taxon>Bacteroidales</taxon>
        <taxon>Prevotellaceae</taxon>
        <taxon>Prevotella</taxon>
    </lineage>
</organism>
<dbReference type="InterPro" id="IPR004381">
    <property type="entry name" value="Glycerate_kinase"/>
</dbReference>
<keyword evidence="2 4" id="KW-0808">Transferase</keyword>
<sequence>MKIVVAFDSFKGSLSAQDAVNTVSKAIKEVSPSANIVKLPLADGGEGTTEILAYYLNASWTRCKVHDALMRPIICKYAISKDGNIAIMDMASAAGLTLLSKEERNPMFTTTFGVGEMLCDAVGKGCKHILLGIGGSATNDAGIGMLTALGAKIYDNDRKEVIPIGENMQNISTIDRSNLLDLSAISIEVICDVTNPLYGLNGAAHVYAHQKGANDAEIVALDRGLRHLSTFFSISPNTCGSGAAGGLGYALLSLNAQLKVGAEVVINVAKLSHHISNADLIITGEGKIDSQTLCGKLPFAVLKVAKQAKIPVVALAGCVEDKDQLLMAGFKVVKSINDVCPTSLSITQQMLPIVATKNLSETIKQLLKNIYTLKK</sequence>
<dbReference type="AlphaFoldDB" id="E1GWD9"/>
<evidence type="ECO:0000256" key="2">
    <source>
        <dbReference type="ARBA" id="ARBA00022679"/>
    </source>
</evidence>
<evidence type="ECO:0000256" key="4">
    <source>
        <dbReference type="PIRNR" id="PIRNR006078"/>
    </source>
</evidence>
<comment type="caution">
    <text evidence="5">The sequence shown here is derived from an EMBL/GenBank/DDBJ whole genome shotgun (WGS) entry which is preliminary data.</text>
</comment>
<dbReference type="Gene3D" id="3.90.1510.10">
    <property type="entry name" value="Glycerate kinase, domain 2"/>
    <property type="match status" value="1"/>
</dbReference>
<protein>
    <submittedName>
        <fullName evidence="5">Glycerate kinase</fullName>
        <ecNumber evidence="5">2.7.1.31</ecNumber>
    </submittedName>
</protein>
<dbReference type="InterPro" id="IPR036129">
    <property type="entry name" value="Glycerate_kinase_sf"/>
</dbReference>
<evidence type="ECO:0000256" key="1">
    <source>
        <dbReference type="ARBA" id="ARBA00006284"/>
    </source>
</evidence>
<accession>E1GWD9</accession>
<dbReference type="GO" id="GO:0008887">
    <property type="term" value="F:glycerate kinase activity"/>
    <property type="evidence" value="ECO:0007669"/>
    <property type="project" value="UniProtKB-UniRule"/>
</dbReference>
<proteinExistence type="inferred from homology"/>
<gene>
    <name evidence="5" type="ORF">HMPREF9018_0981</name>
</gene>
<dbReference type="EC" id="2.7.1.31" evidence="5"/>
<dbReference type="GO" id="GO:0031388">
    <property type="term" value="P:organic acid phosphorylation"/>
    <property type="evidence" value="ECO:0007669"/>
    <property type="project" value="UniProtKB-UniRule"/>
</dbReference>
<dbReference type="Pfam" id="PF02595">
    <property type="entry name" value="Gly_kinase"/>
    <property type="match status" value="1"/>
</dbReference>
<dbReference type="InterPro" id="IPR018197">
    <property type="entry name" value="Glycerate_kinase_RE-like"/>
</dbReference>
<dbReference type="PANTHER" id="PTHR21599">
    <property type="entry name" value="GLYCERATE KINASE"/>
    <property type="match status" value="1"/>
</dbReference>
<dbReference type="PIRSF" id="PIRSF006078">
    <property type="entry name" value="GlxK"/>
    <property type="match status" value="1"/>
</dbReference>
<keyword evidence="3 4" id="KW-0418">Kinase</keyword>